<dbReference type="EMBL" id="CP016618">
    <property type="protein sequence ID" value="ANY83822.1"/>
    <property type="molecule type" value="Genomic_DNA"/>
</dbReference>
<organism evidence="1">
    <name type="scientific">Microvirga ossetica</name>
    <dbReference type="NCBI Taxonomy" id="1882682"/>
    <lineage>
        <taxon>Bacteria</taxon>
        <taxon>Pseudomonadati</taxon>
        <taxon>Pseudomonadota</taxon>
        <taxon>Alphaproteobacteria</taxon>
        <taxon>Hyphomicrobiales</taxon>
        <taxon>Methylobacteriaceae</taxon>
        <taxon>Microvirga</taxon>
    </lineage>
</organism>
<dbReference type="AlphaFoldDB" id="A0A1B2EV87"/>
<sequence length="60" mass="6849">MMSDRDLDLMKAALAELSRLKDAAEHSRHILGRLYNTALEEWAGRLGLDPIQLNQFVPTR</sequence>
<dbReference type="OrthoDB" id="8020995at2"/>
<reference evidence="1" key="1">
    <citation type="submission" date="2016-07" db="EMBL/GenBank/DDBJ databases">
        <title>Microvirga ossetica sp. nov. a new species of rhizobia isolated from root nodules of the legume species Vicia alpestris Steven originated from North Ossetia region in the Caucasus.</title>
        <authorList>
            <person name="Safronova V.I."/>
            <person name="Kuznetsova I.G."/>
            <person name="Sazanova A.L."/>
            <person name="Belimov A."/>
            <person name="Andronov E."/>
            <person name="Osledkin Y.S."/>
            <person name="Onishchuk O.P."/>
            <person name="Kurchak O.N."/>
            <person name="Shaposhnikov A.I."/>
            <person name="Willems A."/>
            <person name="Tikhonovich I.A."/>
        </authorList>
    </citation>
    <scope>NUCLEOTIDE SEQUENCE [LARGE SCALE GENOMIC DNA]</scope>
    <source>
        <strain evidence="1">V5/3M</strain>
        <plasmid evidence="1">unnamed3</plasmid>
    </source>
</reference>
<dbReference type="KEGG" id="moc:BB934_36985"/>
<accession>A0A1B2EV87</accession>
<protein>
    <submittedName>
        <fullName evidence="1">Uncharacterized protein</fullName>
    </submittedName>
</protein>
<gene>
    <name evidence="1" type="ORF">BB934_36985</name>
</gene>
<dbReference type="RefSeq" id="WP_099514800.1">
    <property type="nucleotide sequence ID" value="NZ_CP016618.1"/>
</dbReference>
<evidence type="ECO:0000313" key="1">
    <source>
        <dbReference type="EMBL" id="ANY83822.1"/>
    </source>
</evidence>
<proteinExistence type="predicted"/>
<keyword evidence="1" id="KW-0614">Plasmid</keyword>
<name>A0A1B2EV87_9HYPH</name>
<geneLocation type="plasmid" evidence="1">
    <name>unnamed3</name>
</geneLocation>